<dbReference type="EMBL" id="CP051685">
    <property type="protein sequence ID" value="QJE02264.1"/>
    <property type="molecule type" value="Genomic_DNA"/>
</dbReference>
<dbReference type="RefSeq" id="WP_170204351.1">
    <property type="nucleotide sequence ID" value="NZ_CP051685.1"/>
</dbReference>
<gene>
    <name evidence="1" type="ORF">HH212_21420</name>
</gene>
<protein>
    <submittedName>
        <fullName evidence="1">Uncharacterized protein</fullName>
    </submittedName>
</protein>
<evidence type="ECO:0000313" key="1">
    <source>
        <dbReference type="EMBL" id="QJE02264.1"/>
    </source>
</evidence>
<proteinExistence type="predicted"/>
<organism evidence="1 2">
    <name type="scientific">Massilia forsythiae</name>
    <dbReference type="NCBI Taxonomy" id="2728020"/>
    <lineage>
        <taxon>Bacteria</taxon>
        <taxon>Pseudomonadati</taxon>
        <taxon>Pseudomonadota</taxon>
        <taxon>Betaproteobacteria</taxon>
        <taxon>Burkholderiales</taxon>
        <taxon>Oxalobacteraceae</taxon>
        <taxon>Telluria group</taxon>
        <taxon>Massilia</taxon>
    </lineage>
</organism>
<name>A0A7Z2W026_9BURK</name>
<reference evidence="1 2" key="1">
    <citation type="submission" date="2020-04" db="EMBL/GenBank/DDBJ databases">
        <title>Genome sequencing of novel species.</title>
        <authorList>
            <person name="Heo J."/>
            <person name="Kim S.-J."/>
            <person name="Kim J.-S."/>
            <person name="Hong S.-B."/>
            <person name="Kwon S.-W."/>
        </authorList>
    </citation>
    <scope>NUCLEOTIDE SEQUENCE [LARGE SCALE GENOMIC DNA]</scope>
    <source>
        <strain evidence="1 2">GN2-R2</strain>
    </source>
</reference>
<dbReference type="Proteomes" id="UP000502415">
    <property type="component" value="Chromosome"/>
</dbReference>
<accession>A0A7Z2W026</accession>
<sequence length="92" mass="10030">MVNAKKEAILSHHGNDLGIWHGNIFAPWQTLKEMSGAFPVLGWKIVRLYSAAGSGGSAMLGPRAALTRAYNTDLPIHRPAGARRPCWNDFST</sequence>
<dbReference type="AlphaFoldDB" id="A0A7Z2W026"/>
<keyword evidence="2" id="KW-1185">Reference proteome</keyword>
<evidence type="ECO:0000313" key="2">
    <source>
        <dbReference type="Proteomes" id="UP000502415"/>
    </source>
</evidence>
<dbReference type="KEGG" id="mfy:HH212_21420"/>